<evidence type="ECO:0000256" key="5">
    <source>
        <dbReference type="ARBA" id="ARBA00023136"/>
    </source>
</evidence>
<dbReference type="GO" id="GO:0005886">
    <property type="term" value="C:plasma membrane"/>
    <property type="evidence" value="ECO:0007669"/>
    <property type="project" value="UniProtKB-SubCell"/>
</dbReference>
<evidence type="ECO:0000256" key="2">
    <source>
        <dbReference type="ARBA" id="ARBA00022475"/>
    </source>
</evidence>
<protein>
    <recommendedName>
        <fullName evidence="9">Flippase</fullName>
    </recommendedName>
</protein>
<dbReference type="PANTHER" id="PTHR30250:SF11">
    <property type="entry name" value="O-ANTIGEN TRANSPORTER-RELATED"/>
    <property type="match status" value="1"/>
</dbReference>
<feature type="transmembrane region" description="Helical" evidence="6">
    <location>
        <begin position="159"/>
        <end position="178"/>
    </location>
</feature>
<evidence type="ECO:0000256" key="4">
    <source>
        <dbReference type="ARBA" id="ARBA00022989"/>
    </source>
</evidence>
<dbReference type="InterPro" id="IPR050833">
    <property type="entry name" value="Poly_Biosynth_Transport"/>
</dbReference>
<feature type="transmembrane region" description="Helical" evidence="6">
    <location>
        <begin position="184"/>
        <end position="204"/>
    </location>
</feature>
<feature type="transmembrane region" description="Helical" evidence="6">
    <location>
        <begin position="62"/>
        <end position="80"/>
    </location>
</feature>
<dbReference type="PANTHER" id="PTHR30250">
    <property type="entry name" value="PST FAMILY PREDICTED COLANIC ACID TRANSPORTER"/>
    <property type="match status" value="1"/>
</dbReference>
<organism evidence="7 8">
    <name type="scientific">Faecalibacterium prausnitzii</name>
    <dbReference type="NCBI Taxonomy" id="853"/>
    <lineage>
        <taxon>Bacteria</taxon>
        <taxon>Bacillati</taxon>
        <taxon>Bacillota</taxon>
        <taxon>Clostridia</taxon>
        <taxon>Eubacteriales</taxon>
        <taxon>Oscillospiraceae</taxon>
        <taxon>Faecalibacterium</taxon>
    </lineage>
</organism>
<evidence type="ECO:0000256" key="1">
    <source>
        <dbReference type="ARBA" id="ARBA00004651"/>
    </source>
</evidence>
<keyword evidence="3 6" id="KW-0812">Transmembrane</keyword>
<feature type="transmembrane region" description="Helical" evidence="6">
    <location>
        <begin position="298"/>
        <end position="323"/>
    </location>
</feature>
<dbReference type="InterPro" id="IPR002797">
    <property type="entry name" value="Polysacc_synth"/>
</dbReference>
<evidence type="ECO:0008006" key="9">
    <source>
        <dbReference type="Google" id="ProtNLM"/>
    </source>
</evidence>
<feature type="transmembrane region" description="Helical" evidence="6">
    <location>
        <begin position="335"/>
        <end position="357"/>
    </location>
</feature>
<sequence>MDKKTHRKTGLHLIMKQKNVLKNIIMLYGMSIAKIVFPLLTLPYLTRVLSVESYGVVSYVKAVMQYMQIAVDFGFMLSGTKDIVNAKADHEKLEKEVGDILLARILLVAVSFVVLLGMIAVIPLLRANVGYTMLAFMTVFLSVFLFDYFFQGIEKMQVITLRFVTMRGVATAMTFVFVHSDKDVLLVPLLDAVGSLVAVLLVFVELKKENIAIRFSGVKAAWKKLRDSFVYFASNMATTAFGALNTLLIGAFLPATEVAYWSVCMQLIGAVQTMYTPIIDGVYPEMIRTKSWDFIKHLLMIFMPIVFAGSAFSIVVAPYVLQIVGGKQYVAATPLFRLLVPVLIFSFPAVVLGWPTLGALNKAAQVTKTTILAAVVQVVSLLLLIATGHFTVMWIAIFRCVTEFVLMTCRGWYCWKYRKEFC</sequence>
<proteinExistence type="predicted"/>
<evidence type="ECO:0000256" key="3">
    <source>
        <dbReference type="ARBA" id="ARBA00022692"/>
    </source>
</evidence>
<keyword evidence="4 6" id="KW-1133">Transmembrane helix</keyword>
<feature type="transmembrane region" description="Helical" evidence="6">
    <location>
        <begin position="131"/>
        <end position="150"/>
    </location>
</feature>
<feature type="transmembrane region" description="Helical" evidence="6">
    <location>
        <begin position="229"/>
        <end position="253"/>
    </location>
</feature>
<dbReference type="AlphaFoldDB" id="A0A3E2TCN0"/>
<gene>
    <name evidence="7" type="ORF">DWZ89_03495</name>
</gene>
<dbReference type="EMBL" id="QVEQ01000002">
    <property type="protein sequence ID" value="RGB72629.1"/>
    <property type="molecule type" value="Genomic_DNA"/>
</dbReference>
<reference evidence="7 8" key="1">
    <citation type="submission" date="2018-08" db="EMBL/GenBank/DDBJ databases">
        <title>A genome reference for cultivated species of the human gut microbiota.</title>
        <authorList>
            <person name="Zou Y."/>
            <person name="Xue W."/>
            <person name="Luo G."/>
        </authorList>
    </citation>
    <scope>NUCLEOTIDE SEQUENCE [LARGE SCALE GENOMIC DNA]</scope>
    <source>
        <strain evidence="7 8">AF36-11AT</strain>
    </source>
</reference>
<comment type="caution">
    <text evidence="7">The sequence shown here is derived from an EMBL/GenBank/DDBJ whole genome shotgun (WGS) entry which is preliminary data.</text>
</comment>
<accession>A0A3E2TCN0</accession>
<comment type="subcellular location">
    <subcellularLocation>
        <location evidence="1">Cell membrane</location>
        <topology evidence="1">Multi-pass membrane protein</topology>
    </subcellularLocation>
</comment>
<evidence type="ECO:0000256" key="6">
    <source>
        <dbReference type="SAM" id="Phobius"/>
    </source>
</evidence>
<evidence type="ECO:0000313" key="8">
    <source>
        <dbReference type="Proteomes" id="UP000261140"/>
    </source>
</evidence>
<feature type="transmembrane region" description="Helical" evidence="6">
    <location>
        <begin position="101"/>
        <end position="125"/>
    </location>
</feature>
<dbReference type="Pfam" id="PF01943">
    <property type="entry name" value="Polysacc_synt"/>
    <property type="match status" value="1"/>
</dbReference>
<feature type="transmembrane region" description="Helical" evidence="6">
    <location>
        <begin position="20"/>
        <end position="42"/>
    </location>
</feature>
<keyword evidence="2" id="KW-1003">Cell membrane</keyword>
<dbReference type="Proteomes" id="UP000261140">
    <property type="component" value="Unassembled WGS sequence"/>
</dbReference>
<name>A0A3E2TCN0_9FIRM</name>
<keyword evidence="5 6" id="KW-0472">Membrane</keyword>
<evidence type="ECO:0000313" key="7">
    <source>
        <dbReference type="EMBL" id="RGB72629.1"/>
    </source>
</evidence>